<dbReference type="InterPro" id="IPR050471">
    <property type="entry name" value="AB_hydrolase"/>
</dbReference>
<dbReference type="Pfam" id="PF00561">
    <property type="entry name" value="Abhydrolase_1"/>
    <property type="match status" value="1"/>
</dbReference>
<protein>
    <recommendedName>
        <fullName evidence="2">AB hydrolase-1 domain-containing protein</fullName>
    </recommendedName>
</protein>
<reference evidence="4" key="1">
    <citation type="journal article" date="2015" name="Genome Announc.">
        <title>Draft genome sequence of the fungus Penicillium brasilianum MG11.</title>
        <authorList>
            <person name="Horn F."/>
            <person name="Linde J."/>
            <person name="Mattern D.J."/>
            <person name="Walther G."/>
            <person name="Guthke R."/>
            <person name="Brakhage A.A."/>
            <person name="Valiante V."/>
        </authorList>
    </citation>
    <scope>NUCLEOTIDE SEQUENCE [LARGE SCALE GENOMIC DNA]</scope>
    <source>
        <strain evidence="4">MG11</strain>
    </source>
</reference>
<dbReference type="GO" id="GO:0072330">
    <property type="term" value="P:monocarboxylic acid biosynthetic process"/>
    <property type="evidence" value="ECO:0007669"/>
    <property type="project" value="UniProtKB-ARBA"/>
</dbReference>
<dbReference type="InterPro" id="IPR029058">
    <property type="entry name" value="AB_hydrolase_fold"/>
</dbReference>
<gene>
    <name evidence="3" type="ORF">PMG11_10067</name>
</gene>
<dbReference type="Proteomes" id="UP000042958">
    <property type="component" value="Unassembled WGS sequence"/>
</dbReference>
<organism evidence="3 4">
    <name type="scientific">Penicillium brasilianum</name>
    <dbReference type="NCBI Taxonomy" id="104259"/>
    <lineage>
        <taxon>Eukaryota</taxon>
        <taxon>Fungi</taxon>
        <taxon>Dikarya</taxon>
        <taxon>Ascomycota</taxon>
        <taxon>Pezizomycotina</taxon>
        <taxon>Eurotiomycetes</taxon>
        <taxon>Eurotiomycetidae</taxon>
        <taxon>Eurotiales</taxon>
        <taxon>Aspergillaceae</taxon>
        <taxon>Penicillium</taxon>
    </lineage>
</organism>
<dbReference type="GO" id="GO:0017000">
    <property type="term" value="P:antibiotic biosynthetic process"/>
    <property type="evidence" value="ECO:0007669"/>
    <property type="project" value="UniProtKB-ARBA"/>
</dbReference>
<evidence type="ECO:0000313" key="3">
    <source>
        <dbReference type="EMBL" id="CEJ61536.1"/>
    </source>
</evidence>
<dbReference type="SUPFAM" id="SSF53474">
    <property type="entry name" value="alpha/beta-Hydrolases"/>
    <property type="match status" value="1"/>
</dbReference>
<evidence type="ECO:0000256" key="1">
    <source>
        <dbReference type="SAM" id="MobiDB-lite"/>
    </source>
</evidence>
<dbReference type="Gene3D" id="3.40.50.1820">
    <property type="entry name" value="alpha/beta hydrolase"/>
    <property type="match status" value="1"/>
</dbReference>
<dbReference type="AlphaFoldDB" id="A0A0F7TZY6"/>
<dbReference type="PANTHER" id="PTHR43433:SF10">
    <property type="entry name" value="AB HYDROLASE-1 DOMAIN-CONTAINING PROTEIN"/>
    <property type="match status" value="1"/>
</dbReference>
<keyword evidence="4" id="KW-1185">Reference proteome</keyword>
<dbReference type="InterPro" id="IPR000073">
    <property type="entry name" value="AB_hydrolase_1"/>
</dbReference>
<name>A0A0F7TZY6_PENBI</name>
<feature type="domain" description="AB hydrolase-1" evidence="2">
    <location>
        <begin position="71"/>
        <end position="147"/>
    </location>
</feature>
<accession>A0A0F7TZY6</accession>
<dbReference type="STRING" id="104259.A0A0F7TZY6"/>
<dbReference type="PANTHER" id="PTHR43433">
    <property type="entry name" value="HYDROLASE, ALPHA/BETA FOLD FAMILY PROTEIN"/>
    <property type="match status" value="1"/>
</dbReference>
<feature type="region of interest" description="Disordered" evidence="1">
    <location>
        <begin position="1"/>
        <end position="26"/>
    </location>
</feature>
<proteinExistence type="predicted"/>
<evidence type="ECO:0000259" key="2">
    <source>
        <dbReference type="Pfam" id="PF00561"/>
    </source>
</evidence>
<sequence>MSAAIPDQPVAAPEPTPAADPEYTTEQLQARSRDFIASEKFNRRFTLPATDDHGELTVTYAVAGKDSESAPTILFIGGLYGGRYLATMADYLSEKKGVRFVVADRPGMGGSTPVKPLQRLSVWLETVPALMRILGAQHVAVGAHSCGVIYALNTVYSMPEILSPTNPRLYLFTPWVSPKYSGISYLSLSSYMPSKLIGGFDGLVRFITSNVVPTVQFSSGLFSGPSTASGAKNDLCREFRGVSAAEAKAQSDVIMKLLFSEDTSGANDECLLLLKKKAAGPWGACESYGEYPAKLEAKLREYFASHPPSTQEPSDSSAPSISPPQQRLAVKVFWAESDLLIGKKGAAYFDTCFKKFLQEELGSGADSTVLVYDSEVLPETDHDTTLLPEYGALPQMIEDIIGAK</sequence>
<dbReference type="OrthoDB" id="294702at2759"/>
<dbReference type="EMBL" id="CDHK01000011">
    <property type="protein sequence ID" value="CEJ61536.1"/>
    <property type="molecule type" value="Genomic_DNA"/>
</dbReference>
<evidence type="ECO:0000313" key="4">
    <source>
        <dbReference type="Proteomes" id="UP000042958"/>
    </source>
</evidence>